<dbReference type="Proteomes" id="UP000001307">
    <property type="component" value="Unassembled WGS sequence"/>
</dbReference>
<dbReference type="PANTHER" id="PTHR11972:SF153">
    <property type="entry name" value="SUPEROXIDE-GENERATING NADPH OXIDASE HEAVY CHAIN SUBUNIT A"/>
    <property type="match status" value="1"/>
</dbReference>
<keyword evidence="4" id="KW-0560">Oxidoreductase</keyword>
<evidence type="ECO:0000256" key="6">
    <source>
        <dbReference type="ARBA" id="ARBA00049908"/>
    </source>
</evidence>
<reference evidence="9" key="1">
    <citation type="journal article" date="2010" name="Science">
        <title>Plasticity of animal genome architecture unmasked by rapid evolution of a pelagic tunicate.</title>
        <authorList>
            <person name="Denoeud F."/>
            <person name="Henriet S."/>
            <person name="Mungpakdee S."/>
            <person name="Aury J.M."/>
            <person name="Da Silva C."/>
            <person name="Brinkmann H."/>
            <person name="Mikhaleva J."/>
            <person name="Olsen L.C."/>
            <person name="Jubin C."/>
            <person name="Canestro C."/>
            <person name="Bouquet J.M."/>
            <person name="Danks G."/>
            <person name="Poulain J."/>
            <person name="Campsteijn C."/>
            <person name="Adamski M."/>
            <person name="Cross I."/>
            <person name="Yadetie F."/>
            <person name="Muffato M."/>
            <person name="Louis A."/>
            <person name="Butcher S."/>
            <person name="Tsagkogeorga G."/>
            <person name="Konrad A."/>
            <person name="Singh S."/>
            <person name="Jensen M.F."/>
            <person name="Cong E.H."/>
            <person name="Eikeseth-Otteraa H."/>
            <person name="Noel B."/>
            <person name="Anthouard V."/>
            <person name="Porcel B.M."/>
            <person name="Kachouri-Lafond R."/>
            <person name="Nishino A."/>
            <person name="Ugolini M."/>
            <person name="Chourrout P."/>
            <person name="Nishida H."/>
            <person name="Aasland R."/>
            <person name="Huzurbazar S."/>
            <person name="Westhof E."/>
            <person name="Delsuc F."/>
            <person name="Lehrach H."/>
            <person name="Reinhardt R."/>
            <person name="Weissenbach J."/>
            <person name="Roy S.W."/>
            <person name="Artiguenave F."/>
            <person name="Postlethwait J.H."/>
            <person name="Manak J.R."/>
            <person name="Thompson E.M."/>
            <person name="Jaillon O."/>
            <person name="Du Pasquier L."/>
            <person name="Boudinot P."/>
            <person name="Liberles D.A."/>
            <person name="Volff J.N."/>
            <person name="Philippe H."/>
            <person name="Lenhard B."/>
            <person name="Roest Crollius H."/>
            <person name="Wincker P."/>
            <person name="Chourrout D."/>
        </authorList>
    </citation>
    <scope>NUCLEOTIDE SEQUENCE [LARGE SCALE GENOMIC DNA]</scope>
</reference>
<dbReference type="PANTHER" id="PTHR11972">
    <property type="entry name" value="NADPH OXIDASE"/>
    <property type="match status" value="1"/>
</dbReference>
<accession>E4X2P3</accession>
<evidence type="ECO:0000256" key="7">
    <source>
        <dbReference type="SAM" id="Phobius"/>
    </source>
</evidence>
<dbReference type="SUPFAM" id="SSF63380">
    <property type="entry name" value="Riboflavin synthase domain-like"/>
    <property type="match status" value="1"/>
</dbReference>
<evidence type="ECO:0000259" key="8">
    <source>
        <dbReference type="PROSITE" id="PS51384"/>
    </source>
</evidence>
<proteinExistence type="predicted"/>
<dbReference type="PROSITE" id="PS51384">
    <property type="entry name" value="FAD_FR"/>
    <property type="match status" value="1"/>
</dbReference>
<dbReference type="GO" id="GO:0016491">
    <property type="term" value="F:oxidoreductase activity"/>
    <property type="evidence" value="ECO:0007669"/>
    <property type="project" value="UniProtKB-KW"/>
</dbReference>
<dbReference type="SUPFAM" id="SSF52343">
    <property type="entry name" value="Ferredoxin reductase-like, C-terminal NADP-linked domain"/>
    <property type="match status" value="1"/>
</dbReference>
<protein>
    <recommendedName>
        <fullName evidence="8">FAD-binding FR-type domain-containing protein</fullName>
    </recommendedName>
</protein>
<feature type="transmembrane region" description="Helical" evidence="7">
    <location>
        <begin position="158"/>
        <end position="180"/>
    </location>
</feature>
<feature type="transmembrane region" description="Helical" evidence="7">
    <location>
        <begin position="192"/>
        <end position="211"/>
    </location>
</feature>
<feature type="domain" description="FAD-binding FR-type" evidence="8">
    <location>
        <begin position="279"/>
        <end position="384"/>
    </location>
</feature>
<dbReference type="AlphaFoldDB" id="E4X2P3"/>
<feature type="transmembrane region" description="Helical" evidence="7">
    <location>
        <begin position="60"/>
        <end position="80"/>
    </location>
</feature>
<evidence type="ECO:0000313" key="9">
    <source>
        <dbReference type="EMBL" id="CBY17896.1"/>
    </source>
</evidence>
<dbReference type="GO" id="GO:0005886">
    <property type="term" value="C:plasma membrane"/>
    <property type="evidence" value="ECO:0007669"/>
    <property type="project" value="TreeGrafter"/>
</dbReference>
<dbReference type="InterPro" id="IPR013130">
    <property type="entry name" value="Fe3_Rdtase_TM_dom"/>
</dbReference>
<dbReference type="InterPro" id="IPR000778">
    <property type="entry name" value="Cyt_b245_heavy_chain"/>
</dbReference>
<feature type="transmembrane region" description="Helical" evidence="7">
    <location>
        <begin position="12"/>
        <end position="32"/>
    </location>
</feature>
<dbReference type="InParanoid" id="E4X2P3"/>
<evidence type="ECO:0000256" key="1">
    <source>
        <dbReference type="ARBA" id="ARBA00004141"/>
    </source>
</evidence>
<keyword evidence="3 7" id="KW-1133">Transmembrane helix</keyword>
<feature type="transmembrane region" description="Helical" evidence="7">
    <location>
        <begin position="101"/>
        <end position="119"/>
    </location>
</feature>
<dbReference type="InterPro" id="IPR013112">
    <property type="entry name" value="FAD-bd_8"/>
</dbReference>
<dbReference type="InterPro" id="IPR013121">
    <property type="entry name" value="Fe_red_NAD-bd_6"/>
</dbReference>
<evidence type="ECO:0000256" key="5">
    <source>
        <dbReference type="ARBA" id="ARBA00023136"/>
    </source>
</evidence>
<dbReference type="CDD" id="cd06186">
    <property type="entry name" value="NOX_Duox_like_FAD_NADP"/>
    <property type="match status" value="1"/>
</dbReference>
<keyword evidence="2 7" id="KW-0812">Transmembrane</keyword>
<comment type="subcellular location">
    <subcellularLocation>
        <location evidence="1">Membrane</location>
        <topology evidence="1">Multi-pass membrane protein</topology>
    </subcellularLocation>
</comment>
<dbReference type="Pfam" id="PF08030">
    <property type="entry name" value="NAD_binding_6"/>
    <property type="match status" value="1"/>
</dbReference>
<dbReference type="SFLD" id="SFLDG01168">
    <property type="entry name" value="Ferric_reductase_subgroup_(FRE"/>
    <property type="match status" value="1"/>
</dbReference>
<keyword evidence="5 7" id="KW-0472">Membrane</keyword>
<dbReference type="Pfam" id="PF01794">
    <property type="entry name" value="Ferric_reduct"/>
    <property type="match status" value="1"/>
</dbReference>
<gene>
    <name evidence="9" type="ORF">GSOID_T00017521001</name>
</gene>
<evidence type="ECO:0000256" key="2">
    <source>
        <dbReference type="ARBA" id="ARBA00022692"/>
    </source>
</evidence>
<dbReference type="InterPro" id="IPR017927">
    <property type="entry name" value="FAD-bd_FR_type"/>
</dbReference>
<evidence type="ECO:0000313" key="10">
    <source>
        <dbReference type="Proteomes" id="UP000001307"/>
    </source>
</evidence>
<dbReference type="EMBL" id="FN653023">
    <property type="protein sequence ID" value="CBY17896.1"/>
    <property type="molecule type" value="Genomic_DNA"/>
</dbReference>
<sequence>MGLERERRFQLSFLITGGWILANVACFTFEYFNLNQREEYFYTRNFFGHSILFSRGAAQAINFNLSILLFTVCRNLLAFIRSIFPKEFGFLFDNAIYAHKRLSYAIIIWSIAHIGAHYYNFLHNYAALSASNTISHQLVNNGNLSLFKIMPAELATEIVSLQAGVSGILLTLVFFIVFTSSAEPIRRSFYNLFYYLHHFTFLIFPLLYWHGNGHAVKRQVNLDVHDPAVCSLPAYSDSWNDPGSICPEPVFQGSFSQSWKWFILSNGFYTIELIIRFFHFIWPVDYVSHEILPSDVLQLKVRKSTLSVRKNSHFIGQYVYVKLPAISIFEWHPFTLTSAPEDGFLQVHIRSAGDWTQNAIRLFKENQAIPKIIIDGPYGAPAQGLDEFQTIICAGTGIGITPFASYVRSAMIRKLESRIYFVWIAPRMDCFEWFDDLLRQAEAKVPFLRVMIFLTLSNMDPATAQDVIYAKVNSSEGNNNKSLRKNFGRPNWDKIFDEVARTNQNANVGVFSCGPKPFTDELRDISKKKSTDQLEFTFFKENF</sequence>
<dbReference type="Pfam" id="PF08022">
    <property type="entry name" value="FAD_binding_8"/>
    <property type="match status" value="1"/>
</dbReference>
<dbReference type="Gene3D" id="3.40.50.80">
    <property type="entry name" value="Nucleotide-binding domain of ferredoxin-NADP reductase (FNR) module"/>
    <property type="match status" value="1"/>
</dbReference>
<dbReference type="InterPro" id="IPR039261">
    <property type="entry name" value="FNR_nucleotide-bd"/>
</dbReference>
<evidence type="ECO:0000256" key="3">
    <source>
        <dbReference type="ARBA" id="ARBA00022989"/>
    </source>
</evidence>
<dbReference type="InterPro" id="IPR050369">
    <property type="entry name" value="RBOH/FRE"/>
</dbReference>
<dbReference type="OrthoDB" id="167398at2759"/>
<name>E4X2P3_OIKDI</name>
<organism evidence="9">
    <name type="scientific">Oikopleura dioica</name>
    <name type="common">Tunicate</name>
    <dbReference type="NCBI Taxonomy" id="34765"/>
    <lineage>
        <taxon>Eukaryota</taxon>
        <taxon>Metazoa</taxon>
        <taxon>Chordata</taxon>
        <taxon>Tunicata</taxon>
        <taxon>Appendicularia</taxon>
        <taxon>Copelata</taxon>
        <taxon>Oikopleuridae</taxon>
        <taxon>Oikopleura</taxon>
    </lineage>
</organism>
<dbReference type="Gene3D" id="2.40.30.10">
    <property type="entry name" value="Translation factors"/>
    <property type="match status" value="1"/>
</dbReference>
<keyword evidence="10" id="KW-1185">Reference proteome</keyword>
<dbReference type="SFLD" id="SFLDS00052">
    <property type="entry name" value="Ferric_Reductase_Domain"/>
    <property type="match status" value="1"/>
</dbReference>
<dbReference type="PRINTS" id="PR00466">
    <property type="entry name" value="GP91PHOX"/>
</dbReference>
<comment type="catalytic activity">
    <reaction evidence="6">
        <text>NADPH + 2 O2 = 2 superoxide + NADP(+) + H(+)</text>
        <dbReference type="Rhea" id="RHEA:63180"/>
        <dbReference type="ChEBI" id="CHEBI:15378"/>
        <dbReference type="ChEBI" id="CHEBI:15379"/>
        <dbReference type="ChEBI" id="CHEBI:18421"/>
        <dbReference type="ChEBI" id="CHEBI:57783"/>
        <dbReference type="ChEBI" id="CHEBI:58349"/>
    </reaction>
</comment>
<dbReference type="InterPro" id="IPR017938">
    <property type="entry name" value="Riboflavin_synthase-like_b-brl"/>
</dbReference>
<evidence type="ECO:0000256" key="4">
    <source>
        <dbReference type="ARBA" id="ARBA00023002"/>
    </source>
</evidence>